<dbReference type="EMBL" id="VSRR010000121">
    <property type="protein sequence ID" value="MPC10512.1"/>
    <property type="molecule type" value="Genomic_DNA"/>
</dbReference>
<keyword evidence="2" id="KW-1185">Reference proteome</keyword>
<sequence>MDGKNNIVFVSPLDAPADRSQATCSCSVFSSVGHTGPDRDSGSVGYDDIIHSLLVYSHSSEKNSVLHHSV</sequence>
<comment type="caution">
    <text evidence="1">The sequence shown here is derived from an EMBL/GenBank/DDBJ whole genome shotgun (WGS) entry which is preliminary data.</text>
</comment>
<dbReference type="AlphaFoldDB" id="A0A5B7CLF3"/>
<gene>
    <name evidence="1" type="ORF">E2C01_003149</name>
</gene>
<reference evidence="1 2" key="1">
    <citation type="submission" date="2019-05" db="EMBL/GenBank/DDBJ databases">
        <title>Another draft genome of Portunus trituberculatus and its Hox gene families provides insights of decapod evolution.</title>
        <authorList>
            <person name="Jeong J.-H."/>
            <person name="Song I."/>
            <person name="Kim S."/>
            <person name="Choi T."/>
            <person name="Kim D."/>
            <person name="Ryu S."/>
            <person name="Kim W."/>
        </authorList>
    </citation>
    <scope>NUCLEOTIDE SEQUENCE [LARGE SCALE GENOMIC DNA]</scope>
    <source>
        <tissue evidence="1">Muscle</tissue>
    </source>
</reference>
<name>A0A5B7CLF3_PORTR</name>
<dbReference type="Proteomes" id="UP000324222">
    <property type="component" value="Unassembled WGS sequence"/>
</dbReference>
<proteinExistence type="predicted"/>
<evidence type="ECO:0000313" key="2">
    <source>
        <dbReference type="Proteomes" id="UP000324222"/>
    </source>
</evidence>
<evidence type="ECO:0000313" key="1">
    <source>
        <dbReference type="EMBL" id="MPC10512.1"/>
    </source>
</evidence>
<organism evidence="1 2">
    <name type="scientific">Portunus trituberculatus</name>
    <name type="common">Swimming crab</name>
    <name type="synonym">Neptunus trituberculatus</name>
    <dbReference type="NCBI Taxonomy" id="210409"/>
    <lineage>
        <taxon>Eukaryota</taxon>
        <taxon>Metazoa</taxon>
        <taxon>Ecdysozoa</taxon>
        <taxon>Arthropoda</taxon>
        <taxon>Crustacea</taxon>
        <taxon>Multicrustacea</taxon>
        <taxon>Malacostraca</taxon>
        <taxon>Eumalacostraca</taxon>
        <taxon>Eucarida</taxon>
        <taxon>Decapoda</taxon>
        <taxon>Pleocyemata</taxon>
        <taxon>Brachyura</taxon>
        <taxon>Eubrachyura</taxon>
        <taxon>Portunoidea</taxon>
        <taxon>Portunidae</taxon>
        <taxon>Portuninae</taxon>
        <taxon>Portunus</taxon>
    </lineage>
</organism>
<accession>A0A5B7CLF3</accession>
<protein>
    <submittedName>
        <fullName evidence="1">Uncharacterized protein</fullName>
    </submittedName>
</protein>